<evidence type="ECO:0000256" key="2">
    <source>
        <dbReference type="ARBA" id="ARBA00022737"/>
    </source>
</evidence>
<evidence type="ECO:0000256" key="5">
    <source>
        <dbReference type="ARBA" id="ARBA00022801"/>
    </source>
</evidence>
<evidence type="ECO:0000256" key="8">
    <source>
        <dbReference type="ARBA" id="ARBA00023204"/>
    </source>
</evidence>
<dbReference type="Pfam" id="PF12848">
    <property type="entry name" value="ABC_tran_Xtn"/>
    <property type="match status" value="1"/>
</dbReference>
<dbReference type="SUPFAM" id="SSF52540">
    <property type="entry name" value="P-loop containing nucleoside triphosphate hydrolases"/>
    <property type="match status" value="2"/>
</dbReference>
<sequence>MPLVSLQNVLVSFGTPPLLEEVSLSIERGERVCLIGRNGEGKSTLMKVISGELAPDDGGVRVADGVRIARLQQEVPAGASGSVFDLVADGLETLGGLVKQYHEACARLAEAGSEAALARLSAIQQEMEAAGGWQLEQRVEEVISRLGLDPDARFDALSGGMKRRVLLARALASEPDLLLLDEPTNHLDIDSIAWLETFLLGWRGSLLFVTHDRAFLRRLATRILELDRGRLTDWPGDYDNYLRRREERENAEALEQARFAKKLAQEEVWIRQGIQARRTRNEGRVRRLQAMREEARRRRRKPGTARLELNSAERSGKLVCEAENLSYAWEGKPVVRDFSVTILRGDRVGIIGPNGCGKSTLLNLLLGRLAPDSGTVRLGSRVEVAYFDQMRARLDEEATVVENVGGGRDTVTVNGRSRHVMSYLQDFLFPPARARQPVKSLSGGERNRLLLAKLFTRPANLLVLDEPTNDLDVETLELLEELLLDFDGTLLLVSHDRAFLDNVVTSTLVFEGEGRVNGYAGGYSDWLAQRPPPLAEAGPPAGKREKRSVAPRR</sequence>
<keyword evidence="3" id="KW-0547">Nucleotide-binding</keyword>
<feature type="non-terminal residue" evidence="13">
    <location>
        <position position="553"/>
    </location>
</feature>
<dbReference type="InterPro" id="IPR003593">
    <property type="entry name" value="AAA+_ATPase"/>
</dbReference>
<dbReference type="PANTHER" id="PTHR42855">
    <property type="entry name" value="ABC TRANSPORTER ATP-BINDING SUBUNIT"/>
    <property type="match status" value="1"/>
</dbReference>
<evidence type="ECO:0000256" key="6">
    <source>
        <dbReference type="ARBA" id="ARBA00022840"/>
    </source>
</evidence>
<keyword evidence="5" id="KW-0378">Hydrolase</keyword>
<evidence type="ECO:0000256" key="10">
    <source>
        <dbReference type="ARBA" id="ARBA00061478"/>
    </source>
</evidence>
<dbReference type="GO" id="GO:0006281">
    <property type="term" value="P:DNA repair"/>
    <property type="evidence" value="ECO:0007669"/>
    <property type="project" value="UniProtKB-KW"/>
</dbReference>
<dbReference type="EMBL" id="DROM01000105">
    <property type="protein sequence ID" value="HHH12918.1"/>
    <property type="molecule type" value="Genomic_DNA"/>
</dbReference>
<evidence type="ECO:0000256" key="9">
    <source>
        <dbReference type="ARBA" id="ARBA00049360"/>
    </source>
</evidence>
<dbReference type="PROSITE" id="PS00211">
    <property type="entry name" value="ABC_TRANSPORTER_1"/>
    <property type="match status" value="2"/>
</dbReference>
<comment type="caution">
    <text evidence="13">The sequence shown here is derived from an EMBL/GenBank/DDBJ whole genome shotgun (WGS) entry which is preliminary data.</text>
</comment>
<evidence type="ECO:0000256" key="3">
    <source>
        <dbReference type="ARBA" id="ARBA00022741"/>
    </source>
</evidence>
<organism evidence="13">
    <name type="scientific">Thiolapillus brandeum</name>
    <dbReference type="NCBI Taxonomy" id="1076588"/>
    <lineage>
        <taxon>Bacteria</taxon>
        <taxon>Pseudomonadati</taxon>
        <taxon>Pseudomonadota</taxon>
        <taxon>Gammaproteobacteria</taxon>
        <taxon>Chromatiales</taxon>
        <taxon>Sedimenticolaceae</taxon>
        <taxon>Thiolapillus</taxon>
    </lineage>
</organism>
<feature type="compositionally biased region" description="Basic residues" evidence="11">
    <location>
        <begin position="544"/>
        <end position="553"/>
    </location>
</feature>
<dbReference type="AlphaFoldDB" id="A0A7C5MUH6"/>
<dbReference type="InterPro" id="IPR043686">
    <property type="entry name" value="Uup"/>
</dbReference>
<dbReference type="PROSITE" id="PS50893">
    <property type="entry name" value="ABC_TRANSPORTER_2"/>
    <property type="match status" value="2"/>
</dbReference>
<dbReference type="GO" id="GO:0003677">
    <property type="term" value="F:DNA binding"/>
    <property type="evidence" value="ECO:0007669"/>
    <property type="project" value="UniProtKB-KW"/>
</dbReference>
<dbReference type="Pfam" id="PF00005">
    <property type="entry name" value="ABC_tran"/>
    <property type="match status" value="2"/>
</dbReference>
<comment type="similarity">
    <text evidence="10">Belongs to the ABC transporter superfamily. ABCF family. Uup subfamily.</text>
</comment>
<accession>A0A7C5MUH6</accession>
<protein>
    <submittedName>
        <fullName evidence="13">ATP-binding cassette domain-containing protein</fullName>
    </submittedName>
</protein>
<dbReference type="InterPro" id="IPR027417">
    <property type="entry name" value="P-loop_NTPase"/>
</dbReference>
<keyword evidence="1" id="KW-0963">Cytoplasm</keyword>
<dbReference type="InterPro" id="IPR051309">
    <property type="entry name" value="ABCF_ATPase"/>
</dbReference>
<dbReference type="HAMAP" id="MF_00848">
    <property type="entry name" value="Uup"/>
    <property type="match status" value="1"/>
</dbReference>
<reference evidence="13" key="1">
    <citation type="journal article" date="2020" name="mSystems">
        <title>Genome- and Community-Level Interaction Insights into Carbon Utilization and Element Cycling Functions of Hydrothermarchaeota in Hydrothermal Sediment.</title>
        <authorList>
            <person name="Zhou Z."/>
            <person name="Liu Y."/>
            <person name="Xu W."/>
            <person name="Pan J."/>
            <person name="Luo Z.H."/>
            <person name="Li M."/>
        </authorList>
    </citation>
    <scope>NUCLEOTIDE SEQUENCE [LARGE SCALE GENOMIC DNA]</scope>
    <source>
        <strain evidence="13">HyVt-535</strain>
    </source>
</reference>
<name>A0A7C5MUH6_9GAMM</name>
<evidence type="ECO:0000256" key="7">
    <source>
        <dbReference type="ARBA" id="ARBA00023125"/>
    </source>
</evidence>
<evidence type="ECO:0000256" key="1">
    <source>
        <dbReference type="ARBA" id="ARBA00022490"/>
    </source>
</evidence>
<dbReference type="GO" id="GO:0016887">
    <property type="term" value="F:ATP hydrolysis activity"/>
    <property type="evidence" value="ECO:0007669"/>
    <property type="project" value="InterPro"/>
</dbReference>
<dbReference type="GO" id="GO:0005524">
    <property type="term" value="F:ATP binding"/>
    <property type="evidence" value="ECO:0007669"/>
    <property type="project" value="UniProtKB-KW"/>
</dbReference>
<evidence type="ECO:0000259" key="12">
    <source>
        <dbReference type="PROSITE" id="PS50893"/>
    </source>
</evidence>
<comment type="catalytic activity">
    <reaction evidence="9">
        <text>ATP + H2O = ADP + phosphate + H(+)</text>
        <dbReference type="Rhea" id="RHEA:13065"/>
        <dbReference type="ChEBI" id="CHEBI:15377"/>
        <dbReference type="ChEBI" id="CHEBI:15378"/>
        <dbReference type="ChEBI" id="CHEBI:30616"/>
        <dbReference type="ChEBI" id="CHEBI:43474"/>
        <dbReference type="ChEBI" id="CHEBI:456216"/>
    </reaction>
</comment>
<dbReference type="InterPro" id="IPR003439">
    <property type="entry name" value="ABC_transporter-like_ATP-bd"/>
</dbReference>
<keyword evidence="4" id="KW-0227">DNA damage</keyword>
<dbReference type="Gene3D" id="3.40.50.300">
    <property type="entry name" value="P-loop containing nucleotide triphosphate hydrolases"/>
    <property type="match status" value="2"/>
</dbReference>
<dbReference type="FunFam" id="3.40.50.300:FF:000309">
    <property type="entry name" value="ABC transporter ATP-binding protein"/>
    <property type="match status" value="1"/>
</dbReference>
<keyword evidence="6 13" id="KW-0067">ATP-binding</keyword>
<evidence type="ECO:0000256" key="4">
    <source>
        <dbReference type="ARBA" id="ARBA00022763"/>
    </source>
</evidence>
<feature type="domain" description="ABC transporter" evidence="12">
    <location>
        <begin position="4"/>
        <end position="253"/>
    </location>
</feature>
<dbReference type="InterPro" id="IPR017871">
    <property type="entry name" value="ABC_transporter-like_CS"/>
</dbReference>
<evidence type="ECO:0000313" key="13">
    <source>
        <dbReference type="EMBL" id="HHH12918.1"/>
    </source>
</evidence>
<dbReference type="CDD" id="cd03221">
    <property type="entry name" value="ABCF_EF-3"/>
    <property type="match status" value="2"/>
</dbReference>
<keyword evidence="8" id="KW-0234">DNA repair</keyword>
<dbReference type="SMART" id="SM00382">
    <property type="entry name" value="AAA"/>
    <property type="match status" value="2"/>
</dbReference>
<dbReference type="InterPro" id="IPR032781">
    <property type="entry name" value="ABC_tran_Xtn"/>
</dbReference>
<keyword evidence="7" id="KW-0238">DNA-binding</keyword>
<dbReference type="PANTHER" id="PTHR42855:SF1">
    <property type="entry name" value="ABC TRANSPORTER DOMAIN-CONTAINING PROTEIN"/>
    <property type="match status" value="1"/>
</dbReference>
<dbReference type="FunFam" id="3.40.50.300:FF:000011">
    <property type="entry name" value="Putative ABC transporter ATP-binding component"/>
    <property type="match status" value="1"/>
</dbReference>
<feature type="region of interest" description="Disordered" evidence="11">
    <location>
        <begin position="530"/>
        <end position="553"/>
    </location>
</feature>
<feature type="domain" description="ABC transporter" evidence="12">
    <location>
        <begin position="320"/>
        <end position="537"/>
    </location>
</feature>
<gene>
    <name evidence="13" type="ORF">ENJ98_01660</name>
</gene>
<dbReference type="Proteomes" id="UP000886100">
    <property type="component" value="Unassembled WGS sequence"/>
</dbReference>
<proteinExistence type="inferred from homology"/>
<evidence type="ECO:0000256" key="11">
    <source>
        <dbReference type="SAM" id="MobiDB-lite"/>
    </source>
</evidence>
<keyword evidence="2" id="KW-0677">Repeat</keyword>